<dbReference type="Pfam" id="PF13581">
    <property type="entry name" value="HATPase_c_2"/>
    <property type="match status" value="1"/>
</dbReference>
<protein>
    <submittedName>
        <fullName evidence="4">ATP-binding protein</fullName>
    </submittedName>
</protein>
<dbReference type="SUPFAM" id="SSF55874">
    <property type="entry name" value="ATPase domain of HSP90 chaperone/DNA topoisomerase II/histidine kinase"/>
    <property type="match status" value="1"/>
</dbReference>
<dbReference type="InterPro" id="IPR050267">
    <property type="entry name" value="Anti-sigma-factor_SerPK"/>
</dbReference>
<feature type="region of interest" description="Disordered" evidence="2">
    <location>
        <begin position="1"/>
        <end position="37"/>
    </location>
</feature>
<proteinExistence type="predicted"/>
<dbReference type="Proteomes" id="UP000268652">
    <property type="component" value="Unassembled WGS sequence"/>
</dbReference>
<dbReference type="PANTHER" id="PTHR35526:SF3">
    <property type="entry name" value="ANTI-SIGMA-F FACTOR RSBW"/>
    <property type="match status" value="1"/>
</dbReference>
<keyword evidence="1" id="KW-0418">Kinase</keyword>
<dbReference type="GO" id="GO:0004674">
    <property type="term" value="F:protein serine/threonine kinase activity"/>
    <property type="evidence" value="ECO:0007669"/>
    <property type="project" value="UniProtKB-KW"/>
</dbReference>
<accession>A0A3A9W893</accession>
<keyword evidence="6" id="KW-1185">Reference proteome</keyword>
<gene>
    <name evidence="5" type="ORF">D7318_15285</name>
    <name evidence="4" type="ORF">D7319_14330</name>
</gene>
<dbReference type="Gene3D" id="3.30.565.10">
    <property type="entry name" value="Histidine kinase-like ATPase, C-terminal domain"/>
    <property type="match status" value="1"/>
</dbReference>
<evidence type="ECO:0000313" key="4">
    <source>
        <dbReference type="EMBL" id="RKN08573.1"/>
    </source>
</evidence>
<comment type="caution">
    <text evidence="4">The sequence shown here is derived from an EMBL/GenBank/DDBJ whole genome shotgun (WGS) entry which is preliminary data.</text>
</comment>
<evidence type="ECO:0000313" key="6">
    <source>
        <dbReference type="Proteomes" id="UP000268652"/>
    </source>
</evidence>
<dbReference type="Proteomes" id="UP000275024">
    <property type="component" value="Unassembled WGS sequence"/>
</dbReference>
<evidence type="ECO:0000313" key="7">
    <source>
        <dbReference type="Proteomes" id="UP000275024"/>
    </source>
</evidence>
<dbReference type="RefSeq" id="WP_120697653.1">
    <property type="nucleotide sequence ID" value="NZ_RBDX01000010.1"/>
</dbReference>
<dbReference type="PANTHER" id="PTHR35526">
    <property type="entry name" value="ANTI-SIGMA-F FACTOR RSBW-RELATED"/>
    <property type="match status" value="1"/>
</dbReference>
<evidence type="ECO:0000259" key="3">
    <source>
        <dbReference type="Pfam" id="PF13581"/>
    </source>
</evidence>
<feature type="domain" description="Histidine kinase/HSP90-like ATPase" evidence="3">
    <location>
        <begin position="35"/>
        <end position="145"/>
    </location>
</feature>
<sequence>MRPHQQNRTSRCGKPQVATDGGTSYRPTVVPSPGLPEEVSRARHWARNVLSDHPRADDAALIVTELGANAITHTASATSTFTLAIDQAAGTVTITVTDAGGATTHPRIEHPDTGAQHGRGLELVAACAAKVVIHHTENHGHTVTAELGPAA</sequence>
<dbReference type="OrthoDB" id="3871793at2"/>
<keyword evidence="1" id="KW-0723">Serine/threonine-protein kinase</keyword>
<keyword evidence="1" id="KW-0808">Transferase</keyword>
<reference evidence="6 7" key="1">
    <citation type="submission" date="2018-09" db="EMBL/GenBank/DDBJ databases">
        <title>Streptomyces sp. nov. DS1-2, an endophytic actinomycete isolated from roots of Dendrobium scabrilingue.</title>
        <authorList>
            <person name="Kuncharoen N."/>
            <person name="Kudo T."/>
            <person name="Ohkuma M."/>
            <person name="Yuki M."/>
            <person name="Tanasupawat S."/>
        </authorList>
    </citation>
    <scope>NUCLEOTIDE SEQUENCE [LARGE SCALE GENOMIC DNA]</scope>
    <source>
        <strain evidence="4 7">AZ1-7</strain>
        <strain evidence="5 6">DS1-2</strain>
    </source>
</reference>
<dbReference type="CDD" id="cd16936">
    <property type="entry name" value="HATPase_RsbW-like"/>
    <property type="match status" value="1"/>
</dbReference>
<evidence type="ECO:0000256" key="1">
    <source>
        <dbReference type="ARBA" id="ARBA00022527"/>
    </source>
</evidence>
<feature type="compositionally biased region" description="Polar residues" evidence="2">
    <location>
        <begin position="1"/>
        <end position="10"/>
    </location>
</feature>
<dbReference type="InterPro" id="IPR036890">
    <property type="entry name" value="HATPase_C_sf"/>
</dbReference>
<dbReference type="GO" id="GO:0005524">
    <property type="term" value="F:ATP binding"/>
    <property type="evidence" value="ECO:0007669"/>
    <property type="project" value="UniProtKB-KW"/>
</dbReference>
<keyword evidence="4" id="KW-0067">ATP-binding</keyword>
<dbReference type="InterPro" id="IPR003594">
    <property type="entry name" value="HATPase_dom"/>
</dbReference>
<evidence type="ECO:0000256" key="2">
    <source>
        <dbReference type="SAM" id="MobiDB-lite"/>
    </source>
</evidence>
<name>A0A3A9W893_9ACTN</name>
<organism evidence="4 7">
    <name type="scientific">Streptomyces radicis</name>
    <dbReference type="NCBI Taxonomy" id="1750517"/>
    <lineage>
        <taxon>Bacteria</taxon>
        <taxon>Bacillati</taxon>
        <taxon>Actinomycetota</taxon>
        <taxon>Actinomycetes</taxon>
        <taxon>Kitasatosporales</taxon>
        <taxon>Streptomycetaceae</taxon>
        <taxon>Streptomyces</taxon>
    </lineage>
</organism>
<evidence type="ECO:0000313" key="5">
    <source>
        <dbReference type="EMBL" id="RKN21731.1"/>
    </source>
</evidence>
<dbReference type="EMBL" id="RBDX01000010">
    <property type="protein sequence ID" value="RKN08573.1"/>
    <property type="molecule type" value="Genomic_DNA"/>
</dbReference>
<keyword evidence="4" id="KW-0547">Nucleotide-binding</keyword>
<dbReference type="AlphaFoldDB" id="A0A3A9W893"/>
<dbReference type="EMBL" id="RBDY01000010">
    <property type="protein sequence ID" value="RKN21731.1"/>
    <property type="molecule type" value="Genomic_DNA"/>
</dbReference>